<evidence type="ECO:0000313" key="1">
    <source>
        <dbReference type="EMBL" id="SNZ21716.1"/>
    </source>
</evidence>
<dbReference type="EMBL" id="OBEL01000011">
    <property type="protein sequence ID" value="SNZ21716.1"/>
    <property type="molecule type" value="Genomic_DNA"/>
</dbReference>
<reference evidence="1 2" key="1">
    <citation type="submission" date="2017-09" db="EMBL/GenBank/DDBJ databases">
        <authorList>
            <person name="Ehlers B."/>
            <person name="Leendertz F.H."/>
        </authorList>
    </citation>
    <scope>NUCLEOTIDE SEQUENCE [LARGE SCALE GENOMIC DNA]</scope>
    <source>
        <strain evidence="1 2">DSM 18289</strain>
    </source>
</reference>
<dbReference type="Proteomes" id="UP000219439">
    <property type="component" value="Unassembled WGS sequence"/>
</dbReference>
<dbReference type="RefSeq" id="WP_170956243.1">
    <property type="nucleotide sequence ID" value="NZ_OBEL01000011.1"/>
</dbReference>
<sequence>MKVIVTKPFPGVRDGETKVTQFAVGDELTGELASVALAEKWAIEEKKPRSQAKKGK</sequence>
<organism evidence="1 2">
    <name type="scientific">Cohaesibacter gelatinilyticus</name>
    <dbReference type="NCBI Taxonomy" id="372072"/>
    <lineage>
        <taxon>Bacteria</taxon>
        <taxon>Pseudomonadati</taxon>
        <taxon>Pseudomonadota</taxon>
        <taxon>Alphaproteobacteria</taxon>
        <taxon>Hyphomicrobiales</taxon>
        <taxon>Cohaesibacteraceae</taxon>
    </lineage>
</organism>
<evidence type="ECO:0000313" key="2">
    <source>
        <dbReference type="Proteomes" id="UP000219439"/>
    </source>
</evidence>
<dbReference type="AlphaFoldDB" id="A0A285PNL1"/>
<proteinExistence type="predicted"/>
<gene>
    <name evidence="1" type="ORF">SAMN06265368_4841</name>
</gene>
<name>A0A285PNL1_9HYPH</name>
<accession>A0A285PNL1</accession>
<keyword evidence="2" id="KW-1185">Reference proteome</keyword>
<protein>
    <submittedName>
        <fullName evidence="1">Uncharacterized protein</fullName>
    </submittedName>
</protein>